<feature type="region of interest" description="Disordered" evidence="1">
    <location>
        <begin position="64"/>
        <end position="88"/>
    </location>
</feature>
<evidence type="ECO:0000313" key="3">
    <source>
        <dbReference type="Proteomes" id="UP001415857"/>
    </source>
</evidence>
<dbReference type="EMBL" id="JBBPBK010000006">
    <property type="protein sequence ID" value="KAK9283648.1"/>
    <property type="molecule type" value="Genomic_DNA"/>
</dbReference>
<protein>
    <submittedName>
        <fullName evidence="2">Uncharacterized protein</fullName>
    </submittedName>
</protein>
<sequence>MAETQAKSENTVIVSTNEPKQPNPIFQHFQNIWLGFQQQLKPKPKADDVVVAVAAEEPAIRTALEEKESSEQKPDLVKFGDPRPIVPPPLKLEAEELEQSSSPTVRWQFAEEMKFEGRVWSVLKK</sequence>
<name>A0AAP0RSR5_LIQFO</name>
<dbReference type="GO" id="GO:0009507">
    <property type="term" value="C:chloroplast"/>
    <property type="evidence" value="ECO:0007669"/>
    <property type="project" value="TreeGrafter"/>
</dbReference>
<reference evidence="2 3" key="1">
    <citation type="journal article" date="2024" name="Plant J.">
        <title>Genome sequences and population genomics reveal climatic adaptation and genomic divergence between two closely related sweetgum species.</title>
        <authorList>
            <person name="Xu W.Q."/>
            <person name="Ren C.Q."/>
            <person name="Zhang X.Y."/>
            <person name="Comes H.P."/>
            <person name="Liu X.H."/>
            <person name="Li Y.G."/>
            <person name="Kettle C.J."/>
            <person name="Jalonen R."/>
            <person name="Gaisberger H."/>
            <person name="Ma Y.Z."/>
            <person name="Qiu Y.X."/>
        </authorList>
    </citation>
    <scope>NUCLEOTIDE SEQUENCE [LARGE SCALE GENOMIC DNA]</scope>
    <source>
        <strain evidence="2">Hangzhou</strain>
    </source>
</reference>
<comment type="caution">
    <text evidence="2">The sequence shown here is derived from an EMBL/GenBank/DDBJ whole genome shotgun (WGS) entry which is preliminary data.</text>
</comment>
<organism evidence="2 3">
    <name type="scientific">Liquidambar formosana</name>
    <name type="common">Formosan gum</name>
    <dbReference type="NCBI Taxonomy" id="63359"/>
    <lineage>
        <taxon>Eukaryota</taxon>
        <taxon>Viridiplantae</taxon>
        <taxon>Streptophyta</taxon>
        <taxon>Embryophyta</taxon>
        <taxon>Tracheophyta</taxon>
        <taxon>Spermatophyta</taxon>
        <taxon>Magnoliopsida</taxon>
        <taxon>eudicotyledons</taxon>
        <taxon>Gunneridae</taxon>
        <taxon>Pentapetalae</taxon>
        <taxon>Saxifragales</taxon>
        <taxon>Altingiaceae</taxon>
        <taxon>Liquidambar</taxon>
    </lineage>
</organism>
<dbReference type="AlphaFoldDB" id="A0AAP0RSR5"/>
<feature type="compositionally biased region" description="Basic and acidic residues" evidence="1">
    <location>
        <begin position="64"/>
        <end position="81"/>
    </location>
</feature>
<dbReference type="Proteomes" id="UP001415857">
    <property type="component" value="Unassembled WGS sequence"/>
</dbReference>
<accession>A0AAP0RSR5</accession>
<gene>
    <name evidence="2" type="ORF">L1049_011898</name>
</gene>
<evidence type="ECO:0000256" key="1">
    <source>
        <dbReference type="SAM" id="MobiDB-lite"/>
    </source>
</evidence>
<keyword evidence="3" id="KW-1185">Reference proteome</keyword>
<feature type="region of interest" description="Disordered" evidence="1">
    <location>
        <begin position="1"/>
        <end position="20"/>
    </location>
</feature>
<proteinExistence type="predicted"/>
<dbReference type="PANTHER" id="PTHR36374">
    <property type="entry name" value="OS01G0969000 PROTEIN"/>
    <property type="match status" value="1"/>
</dbReference>
<dbReference type="PANTHER" id="PTHR36374:SF1">
    <property type="entry name" value="OS01G0969000 PROTEIN"/>
    <property type="match status" value="1"/>
</dbReference>
<evidence type="ECO:0000313" key="2">
    <source>
        <dbReference type="EMBL" id="KAK9283648.1"/>
    </source>
</evidence>